<sequence length="106" mass="12146">MRNARQMNGPMRRAMSTFEEQVAESKQHAETIGTFRNVSYLGMVACVIIAYKSFFLAEHEHAPEFKPWSHMRKRATKFPWGDGDHSLFHNPEANALPSGYEEGAHH</sequence>
<dbReference type="AlphaFoldDB" id="A9V685"/>
<comment type="similarity">
    <text evidence="6">Belongs to the cytochrome c oxidase subunit 6A family.</text>
</comment>
<dbReference type="GeneID" id="5893411"/>
<dbReference type="SUPFAM" id="SSF81411">
    <property type="entry name" value="Mitochondrial cytochrome c oxidase subunit VIa"/>
    <property type="match status" value="1"/>
</dbReference>
<evidence type="ECO:0000256" key="5">
    <source>
        <dbReference type="ARBA" id="ARBA00023136"/>
    </source>
</evidence>
<dbReference type="GO" id="GO:0005743">
    <property type="term" value="C:mitochondrial inner membrane"/>
    <property type="evidence" value="ECO:0007669"/>
    <property type="project" value="UniProtKB-SubCell"/>
</dbReference>
<protein>
    <recommendedName>
        <fullName evidence="9">Cytochrome c oxidase subunit</fullName>
    </recommendedName>
</protein>
<keyword evidence="2" id="KW-0999">Mitochondrion inner membrane</keyword>
<dbReference type="InParanoid" id="A9V685"/>
<evidence type="ECO:0000256" key="2">
    <source>
        <dbReference type="ARBA" id="ARBA00022792"/>
    </source>
</evidence>
<dbReference type="KEGG" id="mbr:MONBRDRAFT_38196"/>
<evidence type="ECO:0000256" key="4">
    <source>
        <dbReference type="ARBA" id="ARBA00023128"/>
    </source>
</evidence>
<gene>
    <name evidence="7" type="ORF">MONBRDRAFT_38196</name>
</gene>
<evidence type="ECO:0008006" key="9">
    <source>
        <dbReference type="Google" id="ProtNLM"/>
    </source>
</evidence>
<dbReference type="FunCoup" id="A9V685">
    <property type="interactions" value="845"/>
</dbReference>
<dbReference type="PIRSF" id="PIRSF000277">
    <property type="entry name" value="COX6A1"/>
    <property type="match status" value="1"/>
</dbReference>
<dbReference type="GO" id="GO:0030234">
    <property type="term" value="F:enzyme regulator activity"/>
    <property type="evidence" value="ECO:0000318"/>
    <property type="project" value="GO_Central"/>
</dbReference>
<keyword evidence="5" id="KW-0472">Membrane</keyword>
<proteinExistence type="inferred from homology"/>
<organism evidence="7 8">
    <name type="scientific">Monosiga brevicollis</name>
    <name type="common">Choanoflagellate</name>
    <dbReference type="NCBI Taxonomy" id="81824"/>
    <lineage>
        <taxon>Eukaryota</taxon>
        <taxon>Choanoflagellata</taxon>
        <taxon>Craspedida</taxon>
        <taxon>Salpingoecidae</taxon>
        <taxon>Monosiga</taxon>
    </lineage>
</organism>
<evidence type="ECO:0000256" key="6">
    <source>
        <dbReference type="RuleBase" id="RU004396"/>
    </source>
</evidence>
<dbReference type="Gene3D" id="4.10.95.10">
    <property type="entry name" value="Cytochrome c oxidase, subunit VIa"/>
    <property type="match status" value="1"/>
</dbReference>
<comment type="subcellular location">
    <subcellularLocation>
        <location evidence="1">Mitochondrion inner membrane</location>
    </subcellularLocation>
</comment>
<evidence type="ECO:0000256" key="1">
    <source>
        <dbReference type="ARBA" id="ARBA00004273"/>
    </source>
</evidence>
<evidence type="ECO:0000256" key="3">
    <source>
        <dbReference type="ARBA" id="ARBA00022946"/>
    </source>
</evidence>
<dbReference type="PANTHER" id="PTHR11504:SF0">
    <property type="entry name" value="CYTOCHROME C OXIDASE SUBUNIT"/>
    <property type="match status" value="1"/>
</dbReference>
<dbReference type="EMBL" id="CH991562">
    <property type="protein sequence ID" value="EDQ86945.1"/>
    <property type="molecule type" value="Genomic_DNA"/>
</dbReference>
<keyword evidence="4" id="KW-0496">Mitochondrion</keyword>
<evidence type="ECO:0000313" key="7">
    <source>
        <dbReference type="EMBL" id="EDQ86945.1"/>
    </source>
</evidence>
<dbReference type="InterPro" id="IPR001349">
    <property type="entry name" value="Cyt_c_oxidase_su6a"/>
</dbReference>
<dbReference type="STRING" id="81824.A9V685"/>
<keyword evidence="3" id="KW-0809">Transit peptide</keyword>
<name>A9V685_MONBE</name>
<reference evidence="7 8" key="1">
    <citation type="journal article" date="2008" name="Nature">
        <title>The genome of the choanoflagellate Monosiga brevicollis and the origin of metazoans.</title>
        <authorList>
            <consortium name="JGI Sequencing"/>
            <person name="King N."/>
            <person name="Westbrook M.J."/>
            <person name="Young S.L."/>
            <person name="Kuo A."/>
            <person name="Abedin M."/>
            <person name="Chapman J."/>
            <person name="Fairclough S."/>
            <person name="Hellsten U."/>
            <person name="Isogai Y."/>
            <person name="Letunic I."/>
            <person name="Marr M."/>
            <person name="Pincus D."/>
            <person name="Putnam N."/>
            <person name="Rokas A."/>
            <person name="Wright K.J."/>
            <person name="Zuzow R."/>
            <person name="Dirks W."/>
            <person name="Good M."/>
            <person name="Goodstein D."/>
            <person name="Lemons D."/>
            <person name="Li W."/>
            <person name="Lyons J.B."/>
            <person name="Morris A."/>
            <person name="Nichols S."/>
            <person name="Richter D.J."/>
            <person name="Salamov A."/>
            <person name="Bork P."/>
            <person name="Lim W.A."/>
            <person name="Manning G."/>
            <person name="Miller W.T."/>
            <person name="McGinnis W."/>
            <person name="Shapiro H."/>
            <person name="Tjian R."/>
            <person name="Grigoriev I.V."/>
            <person name="Rokhsar D."/>
        </authorList>
    </citation>
    <scope>NUCLEOTIDE SEQUENCE [LARGE SCALE GENOMIC DNA]</scope>
    <source>
        <strain evidence="8">MX1 / ATCC 50154</strain>
    </source>
</reference>
<dbReference type="InterPro" id="IPR036418">
    <property type="entry name" value="Cyt_c_oxidase_su6a_sf"/>
</dbReference>
<dbReference type="GO" id="GO:0045277">
    <property type="term" value="C:respiratory chain complex IV"/>
    <property type="evidence" value="ECO:0000318"/>
    <property type="project" value="GO_Central"/>
</dbReference>
<keyword evidence="8" id="KW-1185">Reference proteome</keyword>
<accession>A9V685</accession>
<dbReference type="RefSeq" id="XP_001748184.1">
    <property type="nucleotide sequence ID" value="XM_001748132.1"/>
</dbReference>
<dbReference type="PANTHER" id="PTHR11504">
    <property type="entry name" value="CYTOCHROME C OXIDASE POLYPEPTIDE VIA"/>
    <property type="match status" value="1"/>
</dbReference>
<dbReference type="eggNOG" id="KOG3469">
    <property type="taxonomic scope" value="Eukaryota"/>
</dbReference>
<evidence type="ECO:0000313" key="8">
    <source>
        <dbReference type="Proteomes" id="UP000001357"/>
    </source>
</evidence>
<dbReference type="GO" id="GO:0006123">
    <property type="term" value="P:mitochondrial electron transport, cytochrome c to oxygen"/>
    <property type="evidence" value="ECO:0000318"/>
    <property type="project" value="GO_Central"/>
</dbReference>
<dbReference type="Pfam" id="PF02046">
    <property type="entry name" value="COX6A"/>
    <property type="match status" value="1"/>
</dbReference>
<dbReference type="Proteomes" id="UP000001357">
    <property type="component" value="Unassembled WGS sequence"/>
</dbReference>